<dbReference type="OrthoDB" id="18453at2759"/>
<evidence type="ECO:0000313" key="8">
    <source>
        <dbReference type="EMBL" id="RNA26044.1"/>
    </source>
</evidence>
<evidence type="ECO:0000256" key="5">
    <source>
        <dbReference type="ARBA" id="ARBA00022837"/>
    </source>
</evidence>
<comment type="caution">
    <text evidence="8">The sequence shown here is derived from an EMBL/GenBank/DDBJ whole genome shotgun (WGS) entry which is preliminary data.</text>
</comment>
<dbReference type="FunFam" id="3.30.530.20:FF:000028">
    <property type="entry name" value="Phosphatidylinositol transfer protein 5"/>
    <property type="match status" value="1"/>
</dbReference>
<evidence type="ECO:0000256" key="2">
    <source>
        <dbReference type="ARBA" id="ARBA00010316"/>
    </source>
</evidence>
<dbReference type="SUPFAM" id="SSF55961">
    <property type="entry name" value="Bet v1-like"/>
    <property type="match status" value="1"/>
</dbReference>
<dbReference type="GO" id="GO:0012505">
    <property type="term" value="C:endomembrane system"/>
    <property type="evidence" value="ECO:0007669"/>
    <property type="project" value="UniProtKB-SubCell"/>
</dbReference>
<dbReference type="GO" id="GO:0031210">
    <property type="term" value="F:phosphatidylcholine binding"/>
    <property type="evidence" value="ECO:0007669"/>
    <property type="project" value="TreeGrafter"/>
</dbReference>
<keyword evidence="4" id="KW-0597">Phosphoprotein</keyword>
<evidence type="ECO:0000313" key="9">
    <source>
        <dbReference type="Proteomes" id="UP000276133"/>
    </source>
</evidence>
<feature type="compositionally biased region" description="Polar residues" evidence="6">
    <location>
        <begin position="312"/>
        <end position="322"/>
    </location>
</feature>
<name>A0A3M7RR61_BRAPC</name>
<reference evidence="8 9" key="1">
    <citation type="journal article" date="2018" name="Sci. Rep.">
        <title>Genomic signatures of local adaptation to the degree of environmental predictability in rotifers.</title>
        <authorList>
            <person name="Franch-Gras L."/>
            <person name="Hahn C."/>
            <person name="Garcia-Roger E.M."/>
            <person name="Carmona M.J."/>
            <person name="Serra M."/>
            <person name="Gomez A."/>
        </authorList>
    </citation>
    <scope>NUCLEOTIDE SEQUENCE [LARGE SCALE GENOMIC DNA]</scope>
    <source>
        <strain evidence="8">HYR1</strain>
    </source>
</reference>
<evidence type="ECO:0000256" key="4">
    <source>
        <dbReference type="ARBA" id="ARBA00022553"/>
    </source>
</evidence>
<dbReference type="Pfam" id="PF02121">
    <property type="entry name" value="IP_trans"/>
    <property type="match status" value="1"/>
</dbReference>
<dbReference type="SMART" id="SM01127">
    <property type="entry name" value="DDHD"/>
    <property type="match status" value="1"/>
</dbReference>
<dbReference type="InterPro" id="IPR004177">
    <property type="entry name" value="DDHD_dom"/>
</dbReference>
<comment type="subcellular location">
    <subcellularLocation>
        <location evidence="1">Endomembrane system</location>
        <topology evidence="1">Peripheral membrane protein</topology>
    </subcellularLocation>
</comment>
<dbReference type="STRING" id="10195.A0A3M7RR61"/>
<comment type="similarity">
    <text evidence="2">Belongs to the PtdIns transfer protein family. PI transfer class IIA subfamily.</text>
</comment>
<evidence type="ECO:0000256" key="3">
    <source>
        <dbReference type="ARBA" id="ARBA00022481"/>
    </source>
</evidence>
<dbReference type="EMBL" id="REGN01002809">
    <property type="protein sequence ID" value="RNA26044.1"/>
    <property type="molecule type" value="Genomic_DNA"/>
</dbReference>
<dbReference type="Pfam" id="PF02862">
    <property type="entry name" value="DDHD"/>
    <property type="match status" value="1"/>
</dbReference>
<dbReference type="Proteomes" id="UP000276133">
    <property type="component" value="Unassembled WGS sequence"/>
</dbReference>
<evidence type="ECO:0000256" key="1">
    <source>
        <dbReference type="ARBA" id="ARBA00004184"/>
    </source>
</evidence>
<dbReference type="InterPro" id="IPR023393">
    <property type="entry name" value="START-like_dom_sf"/>
</dbReference>
<keyword evidence="3" id="KW-0488">Methylation</keyword>
<dbReference type="SUPFAM" id="SSF56784">
    <property type="entry name" value="HAD-like"/>
    <property type="match status" value="1"/>
</dbReference>
<dbReference type="Gene3D" id="3.40.50.1000">
    <property type="entry name" value="HAD superfamily/HAD-like"/>
    <property type="match status" value="1"/>
</dbReference>
<dbReference type="Gene3D" id="3.30.530.20">
    <property type="match status" value="1"/>
</dbReference>
<dbReference type="InterPro" id="IPR001666">
    <property type="entry name" value="PI_transfer"/>
</dbReference>
<dbReference type="InterPro" id="IPR023214">
    <property type="entry name" value="HAD_sf"/>
</dbReference>
<feature type="compositionally biased region" description="Low complexity" evidence="6">
    <location>
        <begin position="599"/>
        <end position="610"/>
    </location>
</feature>
<evidence type="ECO:0000259" key="7">
    <source>
        <dbReference type="PROSITE" id="PS51043"/>
    </source>
</evidence>
<protein>
    <submittedName>
        <fullName evidence="8">Membrane-associated phosphatidylinositol transfer 1</fullName>
    </submittedName>
</protein>
<dbReference type="GO" id="GO:0046872">
    <property type="term" value="F:metal ion binding"/>
    <property type="evidence" value="ECO:0007669"/>
    <property type="project" value="InterPro"/>
</dbReference>
<dbReference type="GO" id="GO:0008525">
    <property type="term" value="F:phosphatidylcholine transporter activity"/>
    <property type="evidence" value="ECO:0007669"/>
    <property type="project" value="TreeGrafter"/>
</dbReference>
<dbReference type="InterPro" id="IPR036412">
    <property type="entry name" value="HAD-like_sf"/>
</dbReference>
<dbReference type="Pfam" id="PF24695">
    <property type="entry name" value="PITM1-3"/>
    <property type="match status" value="1"/>
</dbReference>
<dbReference type="GO" id="GO:0071944">
    <property type="term" value="C:cell periphery"/>
    <property type="evidence" value="ECO:0007669"/>
    <property type="project" value="UniProtKB-ARBA"/>
</dbReference>
<dbReference type="GO" id="GO:0008526">
    <property type="term" value="F:phosphatidylinositol transfer activity"/>
    <property type="evidence" value="ECO:0007669"/>
    <property type="project" value="TreeGrafter"/>
</dbReference>
<dbReference type="PROSITE" id="PS51043">
    <property type="entry name" value="DDHD"/>
    <property type="match status" value="1"/>
</dbReference>
<dbReference type="InterPro" id="IPR031315">
    <property type="entry name" value="LNS2/PITP"/>
</dbReference>
<feature type="compositionally biased region" description="Basic and acidic residues" evidence="6">
    <location>
        <begin position="291"/>
        <end position="309"/>
    </location>
</feature>
<dbReference type="AlphaFoldDB" id="A0A3M7RR61"/>
<proteinExistence type="inferred from homology"/>
<dbReference type="PANTHER" id="PTHR10658:SF81">
    <property type="entry name" value="PROTEIN RETINAL DEGENERATION B"/>
    <property type="match status" value="1"/>
</dbReference>
<keyword evidence="5" id="KW-0106">Calcium</keyword>
<dbReference type="PRINTS" id="PR00391">
    <property type="entry name" value="PITRANSFER"/>
</dbReference>
<dbReference type="InterPro" id="IPR055261">
    <property type="entry name" value="PI_transfer_N"/>
</dbReference>
<sequence length="1213" mass="137477">MIIKEFRIVIPMSVDEYQIGQLYTIQKKSRLESTGAGSGVEIIENKPFETETQNGQYTLKVYHVDERLPSALKTISKLLFPKSALLFEEESWNSYPYTRTKYHHKLFKSFSIDIESKYLPDYGQSENVFNISKKDLSARIVDYVDIVNDQINPNEYNPTEDPAKFQSKKSKCGPLGANWFDELKANANQKNNLSSINNQKVKYMCAYKLCRVECAFWGFQSKVEKLIVESVLRHMILMSHRQAWCWQDEYMDLSMDDVRRLELETQEYLKKKMRGELTDDDNDDTFSRVITDGKKDEKSDEEFLSHDENTIENEQAADSTIQNEPVEFSNNHDQESDFADIQDDNRSQNSNLDEFFDAVSMSSNLNDFDGKKMVDLASSKPAKRQFSIKRSKKLTKSSTSSTSSSVASESKSKCKFDTLIIVVHGGNVTCTDTSKQNDFSNFKSTMEMVSKTNYGHTYGKVAFRLVQCNPICQHALLKLSALSPVTSDQSPPISESDTFAEESAGIFSLHENLPFNTLPLLALANRSQYKSSLNKFVRECNQVYQQFLNSSDGQFFQGQIVIVGDSLGSLLVYDSLCVSGSFSNYSDDSSTLACSFKSSLSQSRNPNSSPASKSPLIDRNSNFLPSPTISLNDKGLSGGSIKRVPSNLSSINGIEFEPQISNTVFLTDEKLEFDVTHFFVFGSPLGLILAQRKIENGQIDVPCCTQLYNMFHLTDPIALRIEPLLSKQFRSIEPSMIPRYSKYPLGDGSNLSLDHFILKYGNLFNTNELSVKNSTKGSLVQLEKINSFIMQESTNSTSNYDQLKPLQKIIQIKKNWWGENRIDYVLYAPEKIGNLPKKSLPYIFHSYYWESTDVVAFILRMISKPEKNSDLIPSEVSTLSSIKEPVEKWEKRINRVKLRNLSANHRANDAVVLEDREQVLTAKFSYGPLDFALSGEKVDIFIMTKSSSNEWKFYASEKTDNNGKLKFVIPPEKRLSMGVYQIKMMVRCDHTFAEFHLSVLPAKTEAVVFSIDGSFAANISFSGTDPKVRPGAVDVVRHWQDLGYLIIYITARPDYQHYKVTNWLAQHNFPFGMVFFSDGISRDPIKQKTETLKNIMTNSSLVLQAGYGSAKDIPMYANLGVEAQKIFIIGKTKSKYFKQAMVLRNGYASHLNELRNPNSLFGQAHGNARLILKKGNLHVRQNTIFSNGNTDDWNSTNEYTMTALSNHHSISSM</sequence>
<dbReference type="PANTHER" id="PTHR10658">
    <property type="entry name" value="PHOSPHATIDYLINOSITOL TRANSFER PROTEIN"/>
    <property type="match status" value="1"/>
</dbReference>
<evidence type="ECO:0000256" key="6">
    <source>
        <dbReference type="SAM" id="MobiDB-lite"/>
    </source>
</evidence>
<organism evidence="8 9">
    <name type="scientific">Brachionus plicatilis</name>
    <name type="common">Marine rotifer</name>
    <name type="synonym">Brachionus muelleri</name>
    <dbReference type="NCBI Taxonomy" id="10195"/>
    <lineage>
        <taxon>Eukaryota</taxon>
        <taxon>Metazoa</taxon>
        <taxon>Spiralia</taxon>
        <taxon>Gnathifera</taxon>
        <taxon>Rotifera</taxon>
        <taxon>Eurotatoria</taxon>
        <taxon>Monogononta</taxon>
        <taxon>Pseudotrocha</taxon>
        <taxon>Ploima</taxon>
        <taxon>Brachionidae</taxon>
        <taxon>Brachionus</taxon>
    </lineage>
</organism>
<dbReference type="SMART" id="SM00775">
    <property type="entry name" value="LNS2"/>
    <property type="match status" value="1"/>
</dbReference>
<dbReference type="GO" id="GO:0035091">
    <property type="term" value="F:phosphatidylinositol binding"/>
    <property type="evidence" value="ECO:0007669"/>
    <property type="project" value="TreeGrafter"/>
</dbReference>
<feature type="domain" description="DDHD" evidence="7">
    <location>
        <begin position="671"/>
        <end position="864"/>
    </location>
</feature>
<feature type="region of interest" description="Disordered" evidence="6">
    <location>
        <begin position="599"/>
        <end position="618"/>
    </location>
</feature>
<dbReference type="GO" id="GO:0005737">
    <property type="term" value="C:cytoplasm"/>
    <property type="evidence" value="ECO:0007669"/>
    <property type="project" value="TreeGrafter"/>
</dbReference>
<dbReference type="Pfam" id="PF24694">
    <property type="entry name" value="LNS2_PITM1-3"/>
    <property type="match status" value="1"/>
</dbReference>
<feature type="region of interest" description="Disordered" evidence="6">
    <location>
        <begin position="281"/>
        <end position="322"/>
    </location>
</feature>
<accession>A0A3M7RR61</accession>
<gene>
    <name evidence="8" type="ORF">BpHYR1_030306</name>
</gene>
<keyword evidence="9" id="KW-1185">Reference proteome</keyword>